<dbReference type="GO" id="GO:0009279">
    <property type="term" value="C:cell outer membrane"/>
    <property type="evidence" value="ECO:0007669"/>
    <property type="project" value="UniProtKB-SubCell"/>
</dbReference>
<feature type="region of interest" description="Disordered" evidence="4">
    <location>
        <begin position="718"/>
        <end position="737"/>
    </location>
</feature>
<organism evidence="5 6">
    <name type="scientific">Caulobacter radicis</name>
    <dbReference type="NCBI Taxonomy" id="2172650"/>
    <lineage>
        <taxon>Bacteria</taxon>
        <taxon>Pseudomonadati</taxon>
        <taxon>Pseudomonadota</taxon>
        <taxon>Alphaproteobacteria</taxon>
        <taxon>Caulobacterales</taxon>
        <taxon>Caulobacteraceae</taxon>
        <taxon>Caulobacter</taxon>
    </lineage>
</organism>
<evidence type="ECO:0000256" key="3">
    <source>
        <dbReference type="ARBA" id="ARBA00023237"/>
    </source>
</evidence>
<sequence>MVMALGGVLLQGFAAAMTVGTVSPSEAKPAEIKAPEVKAAEAKSPEAKSEDPKPALIPVVEAEDAVVEGVTVQSAPRGKTEGPVEPEISLDEEAIKAYGAGSVAELMTMLEPLTVSSRGRGGEGPVTLVNGQRISGFQEIAGLPPEAVQRLDILREEAALAYGYRADQRVVNLVLKKDFRSLNLEDEFRFATEGGRTFNEQKGNLFKVDADARWTVNVRYRRETPLYESERDIVRTSSTPYDIQGNVGTLTGPELDPALSALVGSVVTVASVPTLAAGAAPSLADFVAGAGTAATDDLTASRTLLARGEEGAIQGAYTRNLVLGALGNVTTTFSGNVESTSRVSFNGLTGVNLALKADSPFSPFARDTSLYRYLDVPDGLRRKTDTDKFEAGMTALGMMAGWRWTFTGNYDLTDSATRTGRGLETTAYRAAVAASDPQVNPFGPIPRSLLRYVAQDTADSITTNAKAELTMNGTVAQLPAGRLRATVKGGLDSRKVESESVRSGVFTQRTLTRDRATIQASADAPIAERDGVLGFLGGVSVNGNVLYEQFSDIGGLVTAGGGLSWSPVKRMNLSLNYSTEEGEPSPQQVNDPVLLTPNVAMYDFATSQTVSVTRIEGGNPNLSADSRQVVKLGFNYRPFEKRELSLWGNYTASRVEDQIASFPAVSPELEAAFPSRFSRDATGRLTSVDTRPVNFAHADRQELRWGLNYNLRWGGPPPVAPGGARPAGAPRPGGGGVQVSGPGGMIRSGGPPGQAIFNVSLNHLWRLQDEVVIRDGMAPLDLLDGASLGRRGGTPRHEVNLQANLAKDGLGCGLRSAWRSATWVDGGPRGDDLFFADIPTVSLSGFADLGQRKDLVKRYDWLKGSRVTLAVDNLFDEKQQVRDDLGRTPQAYQEDYMDAMGRTVRLSLRKLL</sequence>
<dbReference type="PANTHER" id="PTHR47234:SF1">
    <property type="entry name" value="TONB-DEPENDENT RECEPTOR"/>
    <property type="match status" value="1"/>
</dbReference>
<dbReference type="AlphaFoldDB" id="A0A2T9JJ13"/>
<keyword evidence="3" id="KW-0998">Cell outer membrane</keyword>
<dbReference type="InterPro" id="IPR036942">
    <property type="entry name" value="Beta-barrel_TonB_sf"/>
</dbReference>
<comment type="subcellular location">
    <subcellularLocation>
        <location evidence="1">Cell outer membrane</location>
    </subcellularLocation>
</comment>
<feature type="compositionally biased region" description="Low complexity" evidence="4">
    <location>
        <begin position="721"/>
        <end position="730"/>
    </location>
</feature>
<name>A0A2T9JJ13_9CAUL</name>
<evidence type="ECO:0000313" key="5">
    <source>
        <dbReference type="EMBL" id="PVM83672.1"/>
    </source>
</evidence>
<keyword evidence="2" id="KW-0472">Membrane</keyword>
<dbReference type="Gene3D" id="2.170.130.10">
    <property type="entry name" value="TonB-dependent receptor, plug domain"/>
    <property type="match status" value="1"/>
</dbReference>
<feature type="region of interest" description="Disordered" evidence="4">
    <location>
        <begin position="33"/>
        <end position="52"/>
    </location>
</feature>
<dbReference type="Proteomes" id="UP000244913">
    <property type="component" value="Unassembled WGS sequence"/>
</dbReference>
<dbReference type="EMBL" id="QDKP01000029">
    <property type="protein sequence ID" value="PVM83672.1"/>
    <property type="molecule type" value="Genomic_DNA"/>
</dbReference>
<accession>A0A2T9JJ13</accession>
<dbReference type="RefSeq" id="WP_116566516.1">
    <property type="nucleotide sequence ID" value="NZ_QDKP01000029.1"/>
</dbReference>
<keyword evidence="5" id="KW-0675">Receptor</keyword>
<dbReference type="Gene3D" id="2.40.170.20">
    <property type="entry name" value="TonB-dependent receptor, beta-barrel domain"/>
    <property type="match status" value="1"/>
</dbReference>
<gene>
    <name evidence="5" type="ORF">DDF65_08980</name>
</gene>
<protein>
    <submittedName>
        <fullName evidence="5">TonB-dependent receptor</fullName>
    </submittedName>
</protein>
<evidence type="ECO:0000256" key="4">
    <source>
        <dbReference type="SAM" id="MobiDB-lite"/>
    </source>
</evidence>
<evidence type="ECO:0000313" key="6">
    <source>
        <dbReference type="Proteomes" id="UP000244913"/>
    </source>
</evidence>
<proteinExistence type="predicted"/>
<dbReference type="SUPFAM" id="SSF56935">
    <property type="entry name" value="Porins"/>
    <property type="match status" value="1"/>
</dbReference>
<dbReference type="PANTHER" id="PTHR47234">
    <property type="match status" value="1"/>
</dbReference>
<reference evidence="5 6" key="1">
    <citation type="submission" date="2018-04" db="EMBL/GenBank/DDBJ databases">
        <title>The genome sequence of Caulobacter sp. 736.</title>
        <authorList>
            <person name="Gao J."/>
            <person name="Sun J."/>
        </authorList>
    </citation>
    <scope>NUCLEOTIDE SEQUENCE [LARGE SCALE GENOMIC DNA]</scope>
    <source>
        <strain evidence="5 6">736</strain>
    </source>
</reference>
<evidence type="ECO:0000256" key="1">
    <source>
        <dbReference type="ARBA" id="ARBA00004442"/>
    </source>
</evidence>
<keyword evidence="6" id="KW-1185">Reference proteome</keyword>
<comment type="caution">
    <text evidence="5">The sequence shown here is derived from an EMBL/GenBank/DDBJ whole genome shotgun (WGS) entry which is preliminary data.</text>
</comment>
<dbReference type="InterPro" id="IPR037066">
    <property type="entry name" value="Plug_dom_sf"/>
</dbReference>
<evidence type="ECO:0000256" key="2">
    <source>
        <dbReference type="ARBA" id="ARBA00023136"/>
    </source>
</evidence>